<dbReference type="InterPro" id="IPR002938">
    <property type="entry name" value="FAD-bd"/>
</dbReference>
<keyword evidence="3" id="KW-0274">FAD</keyword>
<dbReference type="PRINTS" id="PR00420">
    <property type="entry name" value="RNGMNOXGNASE"/>
</dbReference>
<evidence type="ECO:0000256" key="3">
    <source>
        <dbReference type="ARBA" id="ARBA00022827"/>
    </source>
</evidence>
<evidence type="ECO:0000313" key="6">
    <source>
        <dbReference type="EMBL" id="SCF08327.1"/>
    </source>
</evidence>
<dbReference type="SUPFAM" id="SSF54909">
    <property type="entry name" value="Dimeric alpha+beta barrel"/>
    <property type="match status" value="2"/>
</dbReference>
<dbReference type="GO" id="GO:0016709">
    <property type="term" value="F:oxidoreductase activity, acting on paired donors, with incorporation or reduction of molecular oxygen, NAD(P)H as one donor, and incorporation of one atom of oxygen"/>
    <property type="evidence" value="ECO:0007669"/>
    <property type="project" value="UniProtKB-ARBA"/>
</dbReference>
<dbReference type="AlphaFoldDB" id="A0A1C4XIP2"/>
<evidence type="ECO:0000256" key="2">
    <source>
        <dbReference type="ARBA" id="ARBA00022630"/>
    </source>
</evidence>
<feature type="region of interest" description="Disordered" evidence="4">
    <location>
        <begin position="615"/>
        <end position="639"/>
    </location>
</feature>
<accession>A0A1C4XIP2</accession>
<gene>
    <name evidence="6" type="ORF">GA0074695_3344</name>
</gene>
<organism evidence="6 7">
    <name type="scientific">Micromonospora viridifaciens</name>
    <dbReference type="NCBI Taxonomy" id="1881"/>
    <lineage>
        <taxon>Bacteria</taxon>
        <taxon>Bacillati</taxon>
        <taxon>Actinomycetota</taxon>
        <taxon>Actinomycetes</taxon>
        <taxon>Micromonosporales</taxon>
        <taxon>Micromonosporaceae</taxon>
        <taxon>Micromonospora</taxon>
    </lineage>
</organism>
<dbReference type="Proteomes" id="UP000198242">
    <property type="component" value="Chromosome I"/>
</dbReference>
<evidence type="ECO:0000256" key="4">
    <source>
        <dbReference type="SAM" id="MobiDB-lite"/>
    </source>
</evidence>
<dbReference type="GO" id="GO:0071949">
    <property type="term" value="F:FAD binding"/>
    <property type="evidence" value="ECO:0007669"/>
    <property type="project" value="InterPro"/>
</dbReference>
<feature type="domain" description="ABM" evidence="5">
    <location>
        <begin position="103"/>
        <end position="191"/>
    </location>
</feature>
<sequence>MIRTMVRVRARPGLEPAVESAWHTVAGRIGALAGNLRYGLLRDATDPRAFVVVTEWADESALRDYQAGPVAARLADAVRPLIEASGPDSHRVMRDDGRGGPRIYVDVELTVPADRLAEFERGYPEVTVRMGGVPGYLREELLREPGSDVFHIFAEWASEAEFHRWISDPAHAEQEAGPIAPFLLEFRRRLFHVAADPGSGPEPTTGREATAVHRTTDVLVVGAGPTGLTAAVELARRGIECRVIDKLATPAGQADKAIGVHCRTMELWEDQGIVREAMDAGIWLTGNMVFVNGVETHRMSWELPELPYAHLGLPQYETERILTERLATLGVRPQRGAELVGFTQDDDGVLATVATADGGTETVRAKYLVGCDGAHSRVRELLGLTFTGGLGRFPQLFMLGDVDVDWDMPDGHLLRFLHETDGRMDGMLVCVPLRGESRYRIATLAPPRFFAQTGGQDAPPGFSEELAAPTLADVQAALDQLAPPSTRASNLRWSSVFRISHGIVDRYRDGRVFVAGDAAHLHPPAGGQGMNTGIQDAWNLAWKLALAVRGVAAPGLLDSYETERRPEGEEIVGRAVRMAFTDELDREDLKRQFLQEMSMLLSYADSPLVGECLTDPDALRNGPRPGDRAPDVGGLRRQGVGHPLRLRDLTRGTRHTLLVYADGSADEAALTGVEKLYADVRRQASEEIDGYLLLSPDVPAPRLLAPPVVQDTGGEFRTTYDVSGSALYLIRPDGHVGFRSQPIDADALRKHLHLLFGGAR</sequence>
<dbReference type="InterPro" id="IPR007138">
    <property type="entry name" value="ABM_dom"/>
</dbReference>
<dbReference type="Gene3D" id="3.50.50.60">
    <property type="entry name" value="FAD/NAD(P)-binding domain"/>
    <property type="match status" value="1"/>
</dbReference>
<keyword evidence="2" id="KW-0285">Flavoprotein</keyword>
<dbReference type="PROSITE" id="PS51725">
    <property type="entry name" value="ABM"/>
    <property type="match status" value="2"/>
</dbReference>
<reference evidence="7" key="1">
    <citation type="submission" date="2016-06" db="EMBL/GenBank/DDBJ databases">
        <authorList>
            <person name="Varghese N."/>
            <person name="Submissions Spin"/>
        </authorList>
    </citation>
    <scope>NUCLEOTIDE SEQUENCE [LARGE SCALE GENOMIC DNA]</scope>
    <source>
        <strain evidence="7">DSM 43909</strain>
    </source>
</reference>
<comment type="cofactor">
    <cofactor evidence="1">
        <name>FAD</name>
        <dbReference type="ChEBI" id="CHEBI:57692"/>
    </cofactor>
</comment>
<dbReference type="Pfam" id="PF03992">
    <property type="entry name" value="ABM"/>
    <property type="match status" value="2"/>
</dbReference>
<dbReference type="Gene3D" id="3.30.70.100">
    <property type="match status" value="2"/>
</dbReference>
<dbReference type="Pfam" id="PF21274">
    <property type="entry name" value="Rng_hyd_C"/>
    <property type="match status" value="1"/>
</dbReference>
<dbReference type="Pfam" id="PF01494">
    <property type="entry name" value="FAD_binding_3"/>
    <property type="match status" value="1"/>
</dbReference>
<dbReference type="PANTHER" id="PTHR43004:SF19">
    <property type="entry name" value="BINDING MONOOXYGENASE, PUTATIVE (JCVI)-RELATED"/>
    <property type="match status" value="1"/>
</dbReference>
<dbReference type="Gene3D" id="3.40.30.120">
    <property type="match status" value="1"/>
</dbReference>
<evidence type="ECO:0000256" key="1">
    <source>
        <dbReference type="ARBA" id="ARBA00001974"/>
    </source>
</evidence>
<name>A0A1C4XIP2_MICVI</name>
<feature type="domain" description="ABM" evidence="5">
    <location>
        <begin position="2"/>
        <end position="92"/>
    </location>
</feature>
<dbReference type="Gene3D" id="3.30.70.2450">
    <property type="match status" value="1"/>
</dbReference>
<evidence type="ECO:0000313" key="7">
    <source>
        <dbReference type="Proteomes" id="UP000198242"/>
    </source>
</evidence>
<protein>
    <submittedName>
        <fullName evidence="6">2-polyprenyl-6-methoxyphenol hydroxylase</fullName>
    </submittedName>
</protein>
<dbReference type="RefSeq" id="WP_089007086.1">
    <property type="nucleotide sequence ID" value="NZ_LT607411.1"/>
</dbReference>
<dbReference type="InterPro" id="IPR036188">
    <property type="entry name" value="FAD/NAD-bd_sf"/>
</dbReference>
<dbReference type="PANTHER" id="PTHR43004">
    <property type="entry name" value="TRK SYSTEM POTASSIUM UPTAKE PROTEIN"/>
    <property type="match status" value="1"/>
</dbReference>
<dbReference type="SUPFAM" id="SSF51905">
    <property type="entry name" value="FAD/NAD(P)-binding domain"/>
    <property type="match status" value="1"/>
</dbReference>
<keyword evidence="7" id="KW-1185">Reference proteome</keyword>
<dbReference type="InterPro" id="IPR050641">
    <property type="entry name" value="RIFMO-like"/>
</dbReference>
<dbReference type="OrthoDB" id="3647401at2"/>
<proteinExistence type="predicted"/>
<evidence type="ECO:0000259" key="5">
    <source>
        <dbReference type="PROSITE" id="PS51725"/>
    </source>
</evidence>
<dbReference type="InterPro" id="IPR011008">
    <property type="entry name" value="Dimeric_a/b-barrel"/>
</dbReference>
<dbReference type="EMBL" id="LT607411">
    <property type="protein sequence ID" value="SCF08327.1"/>
    <property type="molecule type" value="Genomic_DNA"/>
</dbReference>